<sequence length="384" mass="42869">MRILHTADWHLGKVLKGRERTPEIQQALQGLLGLVRSERIDLVLVAGDLFDRSVVSTEAEAAAFEFFMGLRELKVPALVIAGNHDSRERLEALSPLLSLTGATVFGNMRFVEEGGVARSNGAKVALLPFLSERRLVKAHHLLNGDTAQWKGIYSEGMRQIIAHLAQGCDADINLFMAHLTVEGARLGGGEFTFYTTNSYALPAAHFPLNLSYVALGHLHRQQQVSEAPETWYAGSLIQLDFGESEDSPRGALIVEVEPGLRPRVHEVKEHWGKPLKTFRVSRESLDRRWNEIRDFPGYSKVVIEGKGNPALRERMFKELPDLLEVEFHTADVQEAGPAVVAVENLDWVEAYAQYRREATASEASPELLDAFRQIYEEVHAASKQ</sequence>
<dbReference type="PANTHER" id="PTHR30337:SF0">
    <property type="entry name" value="NUCLEASE SBCCD SUBUNIT D"/>
    <property type="match status" value="1"/>
</dbReference>
<comment type="caution">
    <text evidence="6">The sequence shown here is derived from an EMBL/GenBank/DDBJ whole genome shotgun (WGS) entry which is preliminary data.</text>
</comment>
<evidence type="ECO:0000256" key="2">
    <source>
        <dbReference type="ARBA" id="ARBA00022801"/>
    </source>
</evidence>
<reference evidence="6 7" key="1">
    <citation type="submission" date="2019-07" db="EMBL/GenBank/DDBJ databases">
        <title>Whole genome shotgun sequence of Meiothermus hypogaeus NBRC 106114.</title>
        <authorList>
            <person name="Hosoyama A."/>
            <person name="Uohara A."/>
            <person name="Ohji S."/>
            <person name="Ichikawa N."/>
        </authorList>
    </citation>
    <scope>NUCLEOTIDE SEQUENCE [LARGE SCALE GENOMIC DNA]</scope>
    <source>
        <strain evidence="6 7">NBRC 106114</strain>
    </source>
</reference>
<evidence type="ECO:0000256" key="1">
    <source>
        <dbReference type="ARBA" id="ARBA00022722"/>
    </source>
</evidence>
<dbReference type="GO" id="GO:0006260">
    <property type="term" value="P:DNA replication"/>
    <property type="evidence" value="ECO:0007669"/>
    <property type="project" value="UniProtKB-KW"/>
</dbReference>
<dbReference type="OrthoDB" id="9773856at2"/>
<comment type="function">
    <text evidence="4">SbcCD cleaves DNA hairpin structures. These structures can inhibit DNA replication and are intermediates in certain DNA recombination reactions. The complex acts as a 3'-&gt;5' double strand exonuclease that can open hairpins. It also has a 5' single-strand endonuclease activity.</text>
</comment>
<dbReference type="GO" id="GO:0006310">
    <property type="term" value="P:DNA recombination"/>
    <property type="evidence" value="ECO:0007669"/>
    <property type="project" value="UniProtKB-KW"/>
</dbReference>
<dbReference type="EMBL" id="BJXL01000124">
    <property type="protein sequence ID" value="GEM84723.1"/>
    <property type="molecule type" value="Genomic_DNA"/>
</dbReference>
<keyword evidence="3 4" id="KW-0269">Exonuclease</keyword>
<evidence type="ECO:0000256" key="3">
    <source>
        <dbReference type="ARBA" id="ARBA00022839"/>
    </source>
</evidence>
<dbReference type="AlphaFoldDB" id="A0A511R536"/>
<proteinExistence type="inferred from homology"/>
<keyword evidence="4" id="KW-0255">Endonuclease</keyword>
<dbReference type="InterPro" id="IPR050535">
    <property type="entry name" value="DNA_Repair-Maintenance_Comp"/>
</dbReference>
<dbReference type="RefSeq" id="WP_119340367.1">
    <property type="nucleotide sequence ID" value="NZ_BJXL01000124.1"/>
</dbReference>
<evidence type="ECO:0000313" key="6">
    <source>
        <dbReference type="EMBL" id="GEM84723.1"/>
    </source>
</evidence>
<dbReference type="Gene3D" id="3.60.21.10">
    <property type="match status" value="1"/>
</dbReference>
<comment type="subunit">
    <text evidence="4">Heterodimer of SbcC and SbcD.</text>
</comment>
<dbReference type="PANTHER" id="PTHR30337">
    <property type="entry name" value="COMPONENT OF ATP-DEPENDENT DSDNA EXONUCLEASE"/>
    <property type="match status" value="1"/>
</dbReference>
<dbReference type="Pfam" id="PF00149">
    <property type="entry name" value="Metallophos"/>
    <property type="match status" value="1"/>
</dbReference>
<accession>A0A511R536</accession>
<gene>
    <name evidence="4 6" type="primary">sbcD</name>
    <name evidence="6" type="ORF">MHY01S_28890</name>
</gene>
<dbReference type="InterPro" id="IPR004843">
    <property type="entry name" value="Calcineurin-like_PHP"/>
</dbReference>
<name>A0A511R536_9DEIN</name>
<dbReference type="CDD" id="cd00840">
    <property type="entry name" value="MPP_Mre11_N"/>
    <property type="match status" value="1"/>
</dbReference>
<dbReference type="InterPro" id="IPR004593">
    <property type="entry name" value="SbcD"/>
</dbReference>
<keyword evidence="4" id="KW-0235">DNA replication</keyword>
<evidence type="ECO:0000259" key="5">
    <source>
        <dbReference type="Pfam" id="PF00149"/>
    </source>
</evidence>
<keyword evidence="4" id="KW-0233">DNA recombination</keyword>
<keyword evidence="2 4" id="KW-0378">Hydrolase</keyword>
<dbReference type="GO" id="GO:0004519">
    <property type="term" value="F:endonuclease activity"/>
    <property type="evidence" value="ECO:0007669"/>
    <property type="project" value="UniProtKB-KW"/>
</dbReference>
<evidence type="ECO:0000313" key="7">
    <source>
        <dbReference type="Proteomes" id="UP000321197"/>
    </source>
</evidence>
<dbReference type="InterPro" id="IPR041796">
    <property type="entry name" value="Mre11_N"/>
</dbReference>
<dbReference type="SUPFAM" id="SSF56300">
    <property type="entry name" value="Metallo-dependent phosphatases"/>
    <property type="match status" value="1"/>
</dbReference>
<dbReference type="InterPro" id="IPR029052">
    <property type="entry name" value="Metallo-depent_PP-like"/>
</dbReference>
<dbReference type="Proteomes" id="UP000321197">
    <property type="component" value="Unassembled WGS sequence"/>
</dbReference>
<dbReference type="GO" id="GO:0008408">
    <property type="term" value="F:3'-5' exonuclease activity"/>
    <property type="evidence" value="ECO:0007669"/>
    <property type="project" value="InterPro"/>
</dbReference>
<organism evidence="6 7">
    <name type="scientific">Meiothermus hypogaeus NBRC 106114</name>
    <dbReference type="NCBI Taxonomy" id="1227553"/>
    <lineage>
        <taxon>Bacteria</taxon>
        <taxon>Thermotogati</taxon>
        <taxon>Deinococcota</taxon>
        <taxon>Deinococci</taxon>
        <taxon>Thermales</taxon>
        <taxon>Thermaceae</taxon>
        <taxon>Meiothermus</taxon>
    </lineage>
</organism>
<feature type="domain" description="Calcineurin-like phosphoesterase" evidence="5">
    <location>
        <begin position="1"/>
        <end position="220"/>
    </location>
</feature>
<comment type="similarity">
    <text evidence="4">Belongs to the SbcD family.</text>
</comment>
<keyword evidence="1 4" id="KW-0540">Nuclease</keyword>
<evidence type="ECO:0000256" key="4">
    <source>
        <dbReference type="RuleBase" id="RU363069"/>
    </source>
</evidence>
<dbReference type="NCBIfam" id="TIGR00619">
    <property type="entry name" value="sbcd"/>
    <property type="match status" value="1"/>
</dbReference>
<protein>
    <recommendedName>
        <fullName evidence="4">Nuclease SbcCD subunit D</fullName>
    </recommendedName>
</protein>